<feature type="domain" description="HTH lacI-type" evidence="4">
    <location>
        <begin position="20"/>
        <end position="74"/>
    </location>
</feature>
<keyword evidence="2" id="KW-0238">DNA-binding</keyword>
<keyword evidence="3" id="KW-0804">Transcription</keyword>
<dbReference type="Pfam" id="PF00356">
    <property type="entry name" value="LacI"/>
    <property type="match status" value="1"/>
</dbReference>
<dbReference type="SMART" id="SM00354">
    <property type="entry name" value="HTH_LACI"/>
    <property type="match status" value="1"/>
</dbReference>
<dbReference type="PANTHER" id="PTHR30146:SF153">
    <property type="entry name" value="LACTOSE OPERON REPRESSOR"/>
    <property type="match status" value="1"/>
</dbReference>
<dbReference type="Proteomes" id="UP000317209">
    <property type="component" value="Unassembled WGS sequence"/>
</dbReference>
<name>A0A543BQC7_9MICO</name>
<comment type="caution">
    <text evidence="5">The sequence shown here is derived from an EMBL/GenBank/DDBJ whole genome shotgun (WGS) entry which is preliminary data.</text>
</comment>
<dbReference type="CDD" id="cd06267">
    <property type="entry name" value="PBP1_LacI_sugar_binding-like"/>
    <property type="match status" value="1"/>
</dbReference>
<dbReference type="GO" id="GO:0003700">
    <property type="term" value="F:DNA-binding transcription factor activity"/>
    <property type="evidence" value="ECO:0007669"/>
    <property type="project" value="TreeGrafter"/>
</dbReference>
<dbReference type="GO" id="GO:0000976">
    <property type="term" value="F:transcription cis-regulatory region binding"/>
    <property type="evidence" value="ECO:0007669"/>
    <property type="project" value="TreeGrafter"/>
</dbReference>
<dbReference type="CDD" id="cd01392">
    <property type="entry name" value="HTH_LacI"/>
    <property type="match status" value="1"/>
</dbReference>
<dbReference type="InterPro" id="IPR010982">
    <property type="entry name" value="Lambda_DNA-bd_dom_sf"/>
</dbReference>
<dbReference type="InterPro" id="IPR028082">
    <property type="entry name" value="Peripla_BP_I"/>
</dbReference>
<dbReference type="SUPFAM" id="SSF53822">
    <property type="entry name" value="Periplasmic binding protein-like I"/>
    <property type="match status" value="1"/>
</dbReference>
<gene>
    <name evidence="5" type="ORF">FB560_2694</name>
</gene>
<evidence type="ECO:0000256" key="3">
    <source>
        <dbReference type="ARBA" id="ARBA00023163"/>
    </source>
</evidence>
<dbReference type="SUPFAM" id="SSF47413">
    <property type="entry name" value="lambda repressor-like DNA-binding domains"/>
    <property type="match status" value="1"/>
</dbReference>
<dbReference type="PANTHER" id="PTHR30146">
    <property type="entry name" value="LACI-RELATED TRANSCRIPTIONAL REPRESSOR"/>
    <property type="match status" value="1"/>
</dbReference>
<protein>
    <submittedName>
        <fullName evidence="5">LacI family transcriptional regulator</fullName>
    </submittedName>
</protein>
<sequence>MDYDWVGVVRLGRMQEPRRARLIDVARRAGVGKTTASDALSGGGRVSSATREAVLAAAADLGYSVNTAARHLRGGAIGTIGIVLPEVVSRSSYYMAFTFGIVTSAAAHDIDVTIVSPSVSSGRSRPIRADGLIIGDPLSGDAALPALMSSGIPIVTQEHLPDDIAGTPDGVIWSSHEAAMLRLFDEIDVTQARHPALLVAPDATDWSRQLVAGYREGCAARDLDPVIAPISFEAPWHAVREATERLLQTRPETDVIICGPDSSAIEVVAVLGRLGRTIGEDITVVSCVDHPSLPFLTPSITSIDLRPRDSGVACAELLIDLLDGRAASGTDVEFPIAVVARESTARALRVRR</sequence>
<dbReference type="PROSITE" id="PS00356">
    <property type="entry name" value="HTH_LACI_1"/>
    <property type="match status" value="1"/>
</dbReference>
<dbReference type="EMBL" id="VFOX01000001">
    <property type="protein sequence ID" value="TQL87027.1"/>
    <property type="molecule type" value="Genomic_DNA"/>
</dbReference>
<dbReference type="Pfam" id="PF13377">
    <property type="entry name" value="Peripla_BP_3"/>
    <property type="match status" value="1"/>
</dbReference>
<dbReference type="Gene3D" id="3.40.50.2300">
    <property type="match status" value="2"/>
</dbReference>
<organism evidence="5 6">
    <name type="scientific">Microbacterium saperdae</name>
    <dbReference type="NCBI Taxonomy" id="69368"/>
    <lineage>
        <taxon>Bacteria</taxon>
        <taxon>Bacillati</taxon>
        <taxon>Actinomycetota</taxon>
        <taxon>Actinomycetes</taxon>
        <taxon>Micrococcales</taxon>
        <taxon>Microbacteriaceae</taxon>
        <taxon>Microbacterium</taxon>
    </lineage>
</organism>
<keyword evidence="1" id="KW-0805">Transcription regulation</keyword>
<accession>A0A543BQC7</accession>
<evidence type="ECO:0000256" key="2">
    <source>
        <dbReference type="ARBA" id="ARBA00023125"/>
    </source>
</evidence>
<dbReference type="Gene3D" id="1.10.260.40">
    <property type="entry name" value="lambda repressor-like DNA-binding domains"/>
    <property type="match status" value="1"/>
</dbReference>
<proteinExistence type="predicted"/>
<evidence type="ECO:0000313" key="6">
    <source>
        <dbReference type="Proteomes" id="UP000317209"/>
    </source>
</evidence>
<evidence type="ECO:0000256" key="1">
    <source>
        <dbReference type="ARBA" id="ARBA00023015"/>
    </source>
</evidence>
<dbReference type="AlphaFoldDB" id="A0A543BQC7"/>
<keyword evidence="6" id="KW-1185">Reference proteome</keyword>
<evidence type="ECO:0000259" key="4">
    <source>
        <dbReference type="PROSITE" id="PS50932"/>
    </source>
</evidence>
<reference evidence="5 6" key="1">
    <citation type="submission" date="2019-06" db="EMBL/GenBank/DDBJ databases">
        <title>Sequencing the genomes of 1000 actinobacteria strains.</title>
        <authorList>
            <person name="Klenk H.-P."/>
        </authorList>
    </citation>
    <scope>NUCLEOTIDE SEQUENCE [LARGE SCALE GENOMIC DNA]</scope>
    <source>
        <strain evidence="5 6">DSM 20169</strain>
    </source>
</reference>
<dbReference type="PROSITE" id="PS50932">
    <property type="entry name" value="HTH_LACI_2"/>
    <property type="match status" value="1"/>
</dbReference>
<dbReference type="InterPro" id="IPR000843">
    <property type="entry name" value="HTH_LacI"/>
</dbReference>
<evidence type="ECO:0000313" key="5">
    <source>
        <dbReference type="EMBL" id="TQL87027.1"/>
    </source>
</evidence>
<dbReference type="InterPro" id="IPR046335">
    <property type="entry name" value="LacI/GalR-like_sensor"/>
</dbReference>